<sequence length="107" mass="12825">MDSIITYLLLYNQYLVKTIYKLVVFISKNIPLSQWAFDDSNSPEYQKFKVDKLPKIIRFEKVDYQFLLAYYKHKYNKVVKPIQRRNGKSIPNETICPKCGAPHHYIY</sequence>
<organism evidence="1 2">
    <name type="scientific">Clostridium beijerinckii</name>
    <name type="common">Clostridium MP</name>
    <dbReference type="NCBI Taxonomy" id="1520"/>
    <lineage>
        <taxon>Bacteria</taxon>
        <taxon>Bacillati</taxon>
        <taxon>Bacillota</taxon>
        <taxon>Clostridia</taxon>
        <taxon>Eubacteriales</taxon>
        <taxon>Clostridiaceae</taxon>
        <taxon>Clostridium</taxon>
    </lineage>
</organism>
<dbReference type="EMBL" id="JABAGV010000014">
    <property type="protein sequence ID" value="MBC2474502.1"/>
    <property type="molecule type" value="Genomic_DNA"/>
</dbReference>
<dbReference type="Proteomes" id="UP001194098">
    <property type="component" value="Unassembled WGS sequence"/>
</dbReference>
<reference evidence="1" key="2">
    <citation type="journal article" date="2022" name="Nat. Biotechnol.">
        <title>Carbon-negative production of acetone and isopropanol by gas fermentation at industrial pilot scale.</title>
        <authorList>
            <person name="Liew F.E."/>
            <person name="Nogle R."/>
            <person name="Abdalla T."/>
            <person name="Rasor B.J."/>
            <person name="Canter C."/>
            <person name="Jensen R.O."/>
            <person name="Wang L."/>
            <person name="Strutz J."/>
            <person name="Chirania P."/>
            <person name="De Tissera S."/>
            <person name="Mueller A.P."/>
            <person name="Ruan Z."/>
            <person name="Gao A."/>
            <person name="Tran L."/>
            <person name="Engle N.L."/>
            <person name="Bromley J.C."/>
            <person name="Daniell J."/>
            <person name="Conrado R."/>
            <person name="Tschaplinski T.J."/>
            <person name="Giannone R.J."/>
            <person name="Hettich R.L."/>
            <person name="Karim A.S."/>
            <person name="Simpson S.D."/>
            <person name="Brown S.D."/>
            <person name="Leang C."/>
            <person name="Jewett M.C."/>
            <person name="Kopke M."/>
        </authorList>
    </citation>
    <scope>NUCLEOTIDE SEQUENCE</scope>
    <source>
        <strain evidence="1">DJ015</strain>
    </source>
</reference>
<comment type="caution">
    <text evidence="1">The sequence shown here is derived from an EMBL/GenBank/DDBJ whole genome shotgun (WGS) entry which is preliminary data.</text>
</comment>
<reference evidence="1" key="1">
    <citation type="submission" date="2020-04" db="EMBL/GenBank/DDBJ databases">
        <authorList>
            <person name="Brown S."/>
        </authorList>
    </citation>
    <scope>NUCLEOTIDE SEQUENCE</scope>
    <source>
        <strain evidence="1">DJ015</strain>
    </source>
</reference>
<protein>
    <submittedName>
        <fullName evidence="1">Transposase</fullName>
    </submittedName>
</protein>
<accession>A0AAW3W6U2</accession>
<dbReference type="AlphaFoldDB" id="A0AAW3W6U2"/>
<gene>
    <name evidence="1" type="ORF">HGI39_07270</name>
</gene>
<evidence type="ECO:0000313" key="2">
    <source>
        <dbReference type="Proteomes" id="UP001194098"/>
    </source>
</evidence>
<proteinExistence type="predicted"/>
<evidence type="ECO:0000313" key="1">
    <source>
        <dbReference type="EMBL" id="MBC2474502.1"/>
    </source>
</evidence>
<feature type="non-terminal residue" evidence="1">
    <location>
        <position position="107"/>
    </location>
</feature>
<name>A0AAW3W6U2_CLOBE</name>